<dbReference type="PANTHER" id="PTHR11735:SF14">
    <property type="entry name" value="TRNA N6-ADENOSINE THREONYLCARBAMOYLTRANSFERASE"/>
    <property type="match status" value="1"/>
</dbReference>
<dbReference type="FunCoup" id="D9Q109">
    <property type="interactions" value="141"/>
</dbReference>
<dbReference type="Pfam" id="PF00814">
    <property type="entry name" value="TsaD"/>
    <property type="match status" value="1"/>
</dbReference>
<feature type="binding site" evidence="8">
    <location>
        <begin position="146"/>
        <end position="150"/>
    </location>
    <ligand>
        <name>substrate</name>
    </ligand>
</feature>
<feature type="binding site" evidence="8">
    <location>
        <position position="307"/>
    </location>
    <ligand>
        <name>Fe cation</name>
        <dbReference type="ChEBI" id="CHEBI:24875"/>
    </ligand>
</feature>
<dbReference type="AlphaFoldDB" id="D9Q109"/>
<keyword evidence="3 8" id="KW-0819">tRNA processing</keyword>
<dbReference type="InterPro" id="IPR043129">
    <property type="entry name" value="ATPase_NBD"/>
</dbReference>
<feature type="domain" description="Gcp-like" evidence="9">
    <location>
        <begin position="46"/>
        <end position="313"/>
    </location>
</feature>
<dbReference type="InterPro" id="IPR017860">
    <property type="entry name" value="Peptidase_M22_CS"/>
</dbReference>
<evidence type="ECO:0000313" key="11">
    <source>
        <dbReference type="Proteomes" id="UP000000346"/>
    </source>
</evidence>
<comment type="subcellular location">
    <subcellularLocation>
        <location evidence="8">Cytoplasm</location>
    </subcellularLocation>
</comment>
<dbReference type="EMBL" id="CP001742">
    <property type="protein sequence ID" value="ADL18997.1"/>
    <property type="molecule type" value="Genomic_DNA"/>
</dbReference>
<evidence type="ECO:0000256" key="4">
    <source>
        <dbReference type="ARBA" id="ARBA00022723"/>
    </source>
</evidence>
<gene>
    <name evidence="8" type="primary">kae1</name>
    <name evidence="10" type="ordered locus">ASAC_0590</name>
</gene>
<keyword evidence="2 8" id="KW-0808">Transferase</keyword>
<organism evidence="10 11">
    <name type="scientific">Acidilobus saccharovorans (strain DSM 16705 / JCM 18335 / VKM B-2471 / 345-15)</name>
    <dbReference type="NCBI Taxonomy" id="666510"/>
    <lineage>
        <taxon>Archaea</taxon>
        <taxon>Thermoproteota</taxon>
        <taxon>Thermoprotei</taxon>
        <taxon>Acidilobales</taxon>
        <taxon>Acidilobaceae</taxon>
        <taxon>Acidilobus</taxon>
    </lineage>
</organism>
<feature type="binding site" evidence="8">
    <location>
        <position position="125"/>
    </location>
    <ligand>
        <name>Fe cation</name>
        <dbReference type="ChEBI" id="CHEBI:24875"/>
    </ligand>
</feature>
<feature type="binding site" evidence="8">
    <location>
        <position position="279"/>
    </location>
    <ligand>
        <name>substrate</name>
    </ligand>
</feature>
<keyword evidence="11" id="KW-1185">Reference proteome</keyword>
<dbReference type="eggNOG" id="arCOG01183">
    <property type="taxonomic scope" value="Archaea"/>
</dbReference>
<comment type="cofactor">
    <cofactor evidence="8">
        <name>Fe(2+)</name>
        <dbReference type="ChEBI" id="CHEBI:29033"/>
    </cofactor>
    <text evidence="8">Binds 1 Fe(2+) ion per subunit.</text>
</comment>
<dbReference type="GeneID" id="9498822"/>
<dbReference type="EC" id="2.3.1.234" evidence="8"/>
<dbReference type="HOGENOM" id="CLU_023208_2_2_2"/>
<dbReference type="KEGG" id="asc:ASAC_0590"/>
<dbReference type="PRINTS" id="PR00789">
    <property type="entry name" value="OSIALOPTASE"/>
</dbReference>
<evidence type="ECO:0000256" key="6">
    <source>
        <dbReference type="ARBA" id="ARBA00023315"/>
    </source>
</evidence>
<proteinExistence type="inferred from homology"/>
<comment type="catalytic activity">
    <reaction evidence="7 8">
        <text>L-threonylcarbamoyladenylate + adenosine(37) in tRNA = N(6)-L-threonylcarbamoyladenosine(37) in tRNA + AMP + H(+)</text>
        <dbReference type="Rhea" id="RHEA:37059"/>
        <dbReference type="Rhea" id="RHEA-COMP:10162"/>
        <dbReference type="Rhea" id="RHEA-COMP:10163"/>
        <dbReference type="ChEBI" id="CHEBI:15378"/>
        <dbReference type="ChEBI" id="CHEBI:73682"/>
        <dbReference type="ChEBI" id="CHEBI:74411"/>
        <dbReference type="ChEBI" id="CHEBI:74418"/>
        <dbReference type="ChEBI" id="CHEBI:456215"/>
        <dbReference type="EC" id="2.3.1.234"/>
    </reaction>
</comment>
<dbReference type="NCBIfam" id="TIGR00329">
    <property type="entry name" value="gcp_kae1"/>
    <property type="match status" value="1"/>
</dbReference>
<dbReference type="PROSITE" id="PS01016">
    <property type="entry name" value="GLYCOPROTEASE"/>
    <property type="match status" value="1"/>
</dbReference>
<comment type="similarity">
    <text evidence="8">Belongs to the KAE1 / TsaD family.</text>
</comment>
<dbReference type="OrthoDB" id="6818at2157"/>
<sequence length="351" mass="37489">MATAATRSSSSNSEVIVLGIESTAHTFGVGASRWTSAGPELLKDARRNYVPKQGGILPREVAQFFSQVAAEVVEEALSVNSLTPRDLDAIAVALGPGMGPQLRVGATVARAMAAALKVPLVPVNHAVAHLEVARYTTGLRDPVILYVSGGNTAVTTFVEGRYRVFGETLDMALGNLLDTFAREVKLGPPYVVNGNHVVDACAEGGEFIGWFPYVVKGQDVSYSGLLTAALRALRRGAKLKDVCYTLREVAFSAAVEVTERCLAHTGKRDVVLTGGVAANRVLNSKLDSMARLHGGTYRGVPAYYSGDNGAMISLAGLLAHLSGVHVEPERAFINQRWRLDEVEVPWYGKLL</sequence>
<name>D9Q109_ACIS3</name>
<dbReference type="InParanoid" id="D9Q109"/>
<evidence type="ECO:0000256" key="1">
    <source>
        <dbReference type="ARBA" id="ARBA00022490"/>
    </source>
</evidence>
<dbReference type="NCBIfam" id="TIGR03722">
    <property type="entry name" value="arch_KAE1"/>
    <property type="match status" value="1"/>
</dbReference>
<evidence type="ECO:0000256" key="7">
    <source>
        <dbReference type="ARBA" id="ARBA00048117"/>
    </source>
</evidence>
<dbReference type="Gene3D" id="3.30.420.40">
    <property type="match status" value="2"/>
</dbReference>
<evidence type="ECO:0000256" key="5">
    <source>
        <dbReference type="ARBA" id="ARBA00023004"/>
    </source>
</evidence>
<accession>D9Q109</accession>
<reference evidence="10 11" key="1">
    <citation type="journal article" date="2010" name="Appl. Environ. Microbiol.">
        <title>The genome sequence of the crenarchaeon Acidilobus saccharovorans supports a new order, Acidilobales, and suggests an important ecological role in terrestrial acidic hot springs.</title>
        <authorList>
            <person name="Mardanov A.V."/>
            <person name="Svetlitchnyi V.A."/>
            <person name="Beletsky A.V."/>
            <person name="Prokofeva M.I."/>
            <person name="Bonch-Osmolovskaya E.A."/>
            <person name="Ravin N.V."/>
            <person name="Skryabin K.G."/>
        </authorList>
    </citation>
    <scope>NUCLEOTIDE SEQUENCE [LARGE SCALE GENOMIC DNA]</scope>
    <source>
        <strain evidence="11">DSM 16705 / JCM 18335 / VKM B-2471 / 345-15</strain>
    </source>
</reference>
<evidence type="ECO:0000256" key="2">
    <source>
        <dbReference type="ARBA" id="ARBA00022679"/>
    </source>
</evidence>
<dbReference type="GO" id="GO:0005506">
    <property type="term" value="F:iron ion binding"/>
    <property type="evidence" value="ECO:0007669"/>
    <property type="project" value="UniProtKB-UniRule"/>
</dbReference>
<dbReference type="GO" id="GO:0005737">
    <property type="term" value="C:cytoplasm"/>
    <property type="evidence" value="ECO:0007669"/>
    <property type="project" value="UniProtKB-SubCell"/>
</dbReference>
<comment type="function">
    <text evidence="8">Required for the formation of a threonylcarbamoyl group on adenosine at position 37 (t(6)A37) in tRNAs that read codons beginning with adenine. Is probably involved in the transfer of the threonylcarbamoyl moiety of threonylcarbamoyl-AMP (TC-AMP) to the N6 group of A37.</text>
</comment>
<dbReference type="SUPFAM" id="SSF53067">
    <property type="entry name" value="Actin-like ATPase domain"/>
    <property type="match status" value="1"/>
</dbReference>
<dbReference type="Proteomes" id="UP000000346">
    <property type="component" value="Chromosome"/>
</dbReference>
<comment type="caution">
    <text evidence="8">Lacks conserved residue(s) required for the propagation of feature annotation.</text>
</comment>
<feature type="binding site" evidence="8">
    <location>
        <position position="129"/>
    </location>
    <ligand>
        <name>Fe cation</name>
        <dbReference type="ChEBI" id="CHEBI:24875"/>
    </ligand>
</feature>
<evidence type="ECO:0000256" key="3">
    <source>
        <dbReference type="ARBA" id="ARBA00022694"/>
    </source>
</evidence>
<feature type="binding site" evidence="8">
    <location>
        <position position="146"/>
    </location>
    <ligand>
        <name>Fe cation</name>
        <dbReference type="ChEBI" id="CHEBI:24875"/>
    </ligand>
</feature>
<keyword evidence="6 8" id="KW-0012">Acyltransferase</keyword>
<keyword evidence="4 8" id="KW-0479">Metal-binding</keyword>
<dbReference type="InterPro" id="IPR034680">
    <property type="entry name" value="Kae1_archaea_euk"/>
</dbReference>
<dbReference type="GO" id="GO:0061711">
    <property type="term" value="F:tRNA N(6)-L-threonylcarbamoyladenine synthase activity"/>
    <property type="evidence" value="ECO:0007669"/>
    <property type="project" value="UniProtKB-EC"/>
</dbReference>
<protein>
    <recommendedName>
        <fullName evidence="8">tRNA N6-adenosine threonylcarbamoyltransferase</fullName>
        <ecNumber evidence="8">2.3.1.234</ecNumber>
    </recommendedName>
    <alternativeName>
        <fullName evidence="8">N6-L-threonylcarbamoyladenine synthase</fullName>
        <shortName evidence="8">t(6)A synthase</shortName>
    </alternativeName>
    <alternativeName>
        <fullName evidence="8">t(6)A37 threonylcarbamoyladenosine biosynthesis protein Kae1</fullName>
    </alternativeName>
    <alternativeName>
        <fullName evidence="8">tRNA threonylcarbamoyladenosine biosynthesis protein Kae1</fullName>
    </alternativeName>
</protein>
<dbReference type="STRING" id="666510.ASAC_0590"/>
<feature type="binding site" evidence="8">
    <location>
        <position position="199"/>
    </location>
    <ligand>
        <name>substrate</name>
    </ligand>
</feature>
<dbReference type="InterPro" id="IPR017861">
    <property type="entry name" value="KAE1/TsaD"/>
</dbReference>
<evidence type="ECO:0000259" key="9">
    <source>
        <dbReference type="Pfam" id="PF00814"/>
    </source>
</evidence>
<feature type="binding site" evidence="8">
    <location>
        <position position="178"/>
    </location>
    <ligand>
        <name>substrate</name>
    </ligand>
</feature>
<keyword evidence="1 8" id="KW-0963">Cytoplasm</keyword>
<dbReference type="PANTHER" id="PTHR11735">
    <property type="entry name" value="TRNA N6-ADENOSINE THREONYLCARBAMOYLTRANSFERASE"/>
    <property type="match status" value="1"/>
</dbReference>
<dbReference type="HAMAP" id="MF_01446">
    <property type="entry name" value="Kae1"/>
    <property type="match status" value="1"/>
</dbReference>
<evidence type="ECO:0000256" key="8">
    <source>
        <dbReference type="HAMAP-Rule" id="MF_01446"/>
    </source>
</evidence>
<dbReference type="RefSeq" id="WP_013266509.1">
    <property type="nucleotide sequence ID" value="NC_014374.1"/>
</dbReference>
<keyword evidence="5 8" id="KW-0408">Iron</keyword>
<dbReference type="GO" id="GO:0002949">
    <property type="term" value="P:tRNA threonylcarbamoyladenosine modification"/>
    <property type="evidence" value="ECO:0007669"/>
    <property type="project" value="UniProtKB-UniRule"/>
</dbReference>
<evidence type="ECO:0000313" key="10">
    <source>
        <dbReference type="EMBL" id="ADL18997.1"/>
    </source>
</evidence>
<dbReference type="InterPro" id="IPR000905">
    <property type="entry name" value="Gcp-like_dom"/>
</dbReference>
<dbReference type="GO" id="GO:0000408">
    <property type="term" value="C:EKC/KEOPS complex"/>
    <property type="evidence" value="ECO:0007669"/>
    <property type="project" value="InterPro"/>
</dbReference>